<feature type="region of interest" description="Disordered" evidence="5">
    <location>
        <begin position="188"/>
        <end position="235"/>
    </location>
</feature>
<keyword evidence="1 4" id="KW-0349">Heme</keyword>
<accession>A0A841H234</accession>
<feature type="chain" id="PRO_5032847523" evidence="6">
    <location>
        <begin position="30"/>
        <end position="235"/>
    </location>
</feature>
<keyword evidence="3 4" id="KW-0408">Iron</keyword>
<evidence type="ECO:0000256" key="3">
    <source>
        <dbReference type="ARBA" id="ARBA00023004"/>
    </source>
</evidence>
<feature type="signal peptide" evidence="6">
    <location>
        <begin position="1"/>
        <end position="29"/>
    </location>
</feature>
<dbReference type="PANTHER" id="PTHR40394">
    <property type="entry name" value="LIPOPROTEIN-RELATED"/>
    <property type="match status" value="1"/>
</dbReference>
<evidence type="ECO:0000256" key="1">
    <source>
        <dbReference type="ARBA" id="ARBA00022617"/>
    </source>
</evidence>
<name>A0A841H234_9BACT</name>
<dbReference type="GO" id="GO:0020037">
    <property type="term" value="F:heme binding"/>
    <property type="evidence" value="ECO:0007669"/>
    <property type="project" value="InterPro"/>
</dbReference>
<dbReference type="Proteomes" id="UP000582837">
    <property type="component" value="Unassembled WGS sequence"/>
</dbReference>
<evidence type="ECO:0000256" key="5">
    <source>
        <dbReference type="SAM" id="MobiDB-lite"/>
    </source>
</evidence>
<dbReference type="InterPro" id="IPR036909">
    <property type="entry name" value="Cyt_c-like_dom_sf"/>
</dbReference>
<dbReference type="SUPFAM" id="SSF46626">
    <property type="entry name" value="Cytochrome c"/>
    <property type="match status" value="1"/>
</dbReference>
<dbReference type="GO" id="GO:0046872">
    <property type="term" value="F:metal ion binding"/>
    <property type="evidence" value="ECO:0007669"/>
    <property type="project" value="UniProtKB-KW"/>
</dbReference>
<evidence type="ECO:0000256" key="4">
    <source>
        <dbReference type="PROSITE-ProRule" id="PRU00433"/>
    </source>
</evidence>
<keyword evidence="2 4" id="KW-0479">Metal-binding</keyword>
<gene>
    <name evidence="8" type="ORF">HNQ61_003748</name>
</gene>
<dbReference type="Gene3D" id="1.10.760.10">
    <property type="entry name" value="Cytochrome c-like domain"/>
    <property type="match status" value="1"/>
</dbReference>
<evidence type="ECO:0000256" key="6">
    <source>
        <dbReference type="SAM" id="SignalP"/>
    </source>
</evidence>
<evidence type="ECO:0000259" key="7">
    <source>
        <dbReference type="PROSITE" id="PS51007"/>
    </source>
</evidence>
<protein>
    <submittedName>
        <fullName evidence="8">Mono/diheme cytochrome c family protein</fullName>
    </submittedName>
</protein>
<feature type="compositionally biased region" description="Polar residues" evidence="5">
    <location>
        <begin position="220"/>
        <end position="235"/>
    </location>
</feature>
<dbReference type="PROSITE" id="PS51007">
    <property type="entry name" value="CYTC"/>
    <property type="match status" value="1"/>
</dbReference>
<dbReference type="RefSeq" id="WP_170034765.1">
    <property type="nucleotide sequence ID" value="NZ_JABDTL010000001.1"/>
</dbReference>
<feature type="domain" description="Cytochrome c" evidence="7">
    <location>
        <begin position="100"/>
        <end position="186"/>
    </location>
</feature>
<feature type="compositionally biased region" description="Low complexity" evidence="5">
    <location>
        <begin position="203"/>
        <end position="217"/>
    </location>
</feature>
<dbReference type="Pfam" id="PF13442">
    <property type="entry name" value="Cytochrome_CBB3"/>
    <property type="match status" value="1"/>
</dbReference>
<organism evidence="8 9">
    <name type="scientific">Longimicrobium terrae</name>
    <dbReference type="NCBI Taxonomy" id="1639882"/>
    <lineage>
        <taxon>Bacteria</taxon>
        <taxon>Pseudomonadati</taxon>
        <taxon>Gemmatimonadota</taxon>
        <taxon>Longimicrobiia</taxon>
        <taxon>Longimicrobiales</taxon>
        <taxon>Longimicrobiaceae</taxon>
        <taxon>Longimicrobium</taxon>
    </lineage>
</organism>
<dbReference type="EMBL" id="JACHIA010000012">
    <property type="protein sequence ID" value="MBB6072087.1"/>
    <property type="molecule type" value="Genomic_DNA"/>
</dbReference>
<comment type="caution">
    <text evidence="8">The sequence shown here is derived from an EMBL/GenBank/DDBJ whole genome shotgun (WGS) entry which is preliminary data.</text>
</comment>
<keyword evidence="9" id="KW-1185">Reference proteome</keyword>
<dbReference type="AlphaFoldDB" id="A0A841H234"/>
<evidence type="ECO:0000313" key="9">
    <source>
        <dbReference type="Proteomes" id="UP000582837"/>
    </source>
</evidence>
<dbReference type="PANTHER" id="PTHR40394:SF2">
    <property type="entry name" value="QUINOL:CYTOCHROME C OXIDOREDUCTASE MEMBRANE PROTEIN"/>
    <property type="match status" value="1"/>
</dbReference>
<evidence type="ECO:0000256" key="2">
    <source>
        <dbReference type="ARBA" id="ARBA00022723"/>
    </source>
</evidence>
<sequence>MTSAELRRGARALALLGVAAALPACTDWAGYDIDEASGKVPAFSTMREDVMPDPYEMVREPVPGTVPTRNPMGDVPRRFSQTQLDSVAATLQNPLRPDARTLARGKLMYEQHCSSCHGDLGDGKGPVIGPDKFPYAPALNAGPTQARSDGYIYAVIDVGRGLMPPYGARVTHLDRWAVVEYVRQLQGGLETRNPPPNVSAVGAQVPNAAPVEPAPAASRTPPSVETAPPSTQENP</sequence>
<dbReference type="GO" id="GO:0009055">
    <property type="term" value="F:electron transfer activity"/>
    <property type="evidence" value="ECO:0007669"/>
    <property type="project" value="InterPro"/>
</dbReference>
<keyword evidence="6" id="KW-0732">Signal</keyword>
<evidence type="ECO:0000313" key="8">
    <source>
        <dbReference type="EMBL" id="MBB6072087.1"/>
    </source>
</evidence>
<proteinExistence type="predicted"/>
<reference evidence="8 9" key="1">
    <citation type="submission" date="2020-08" db="EMBL/GenBank/DDBJ databases">
        <title>Genomic Encyclopedia of Type Strains, Phase IV (KMG-IV): sequencing the most valuable type-strain genomes for metagenomic binning, comparative biology and taxonomic classification.</title>
        <authorList>
            <person name="Goeker M."/>
        </authorList>
    </citation>
    <scope>NUCLEOTIDE SEQUENCE [LARGE SCALE GENOMIC DNA]</scope>
    <source>
        <strain evidence="8 9">DSM 29007</strain>
    </source>
</reference>
<dbReference type="InterPro" id="IPR009056">
    <property type="entry name" value="Cyt_c-like_dom"/>
</dbReference>